<feature type="domain" description="S-adenosylmethionine synthetase N-terminal" evidence="3">
    <location>
        <begin position="10"/>
        <end position="106"/>
    </location>
</feature>
<evidence type="ECO:0000259" key="3">
    <source>
        <dbReference type="Pfam" id="PF00438"/>
    </source>
</evidence>
<protein>
    <recommendedName>
        <fullName evidence="6">Methionine adenosyltransferase</fullName>
    </recommendedName>
</protein>
<accession>A0A7S3EH22</accession>
<feature type="compositionally biased region" description="Basic and acidic residues" evidence="2">
    <location>
        <begin position="225"/>
        <end position="242"/>
    </location>
</feature>
<feature type="domain" description="S-adenosylmethionine synthetase central" evidence="4">
    <location>
        <begin position="121"/>
        <end position="183"/>
    </location>
</feature>
<dbReference type="GO" id="GO:0006556">
    <property type="term" value="P:S-adenosylmethionine biosynthetic process"/>
    <property type="evidence" value="ECO:0007669"/>
    <property type="project" value="InterPro"/>
</dbReference>
<dbReference type="GO" id="GO:0046872">
    <property type="term" value="F:metal ion binding"/>
    <property type="evidence" value="ECO:0007669"/>
    <property type="project" value="UniProtKB-KW"/>
</dbReference>
<evidence type="ECO:0000256" key="2">
    <source>
        <dbReference type="SAM" id="MobiDB-lite"/>
    </source>
</evidence>
<dbReference type="AlphaFoldDB" id="A0A7S3EH22"/>
<reference evidence="5" key="1">
    <citation type="submission" date="2021-01" db="EMBL/GenBank/DDBJ databases">
        <authorList>
            <person name="Corre E."/>
            <person name="Pelletier E."/>
            <person name="Niang G."/>
            <person name="Scheremetjew M."/>
            <person name="Finn R."/>
            <person name="Kale V."/>
            <person name="Holt S."/>
            <person name="Cochrane G."/>
            <person name="Meng A."/>
            <person name="Brown T."/>
            <person name="Cohen L."/>
        </authorList>
    </citation>
    <scope>NUCLEOTIDE SEQUENCE</scope>
    <source>
        <strain evidence="5">CCMP 769</strain>
    </source>
</reference>
<dbReference type="SUPFAM" id="SSF55973">
    <property type="entry name" value="S-adenosylmethionine synthetase"/>
    <property type="match status" value="2"/>
</dbReference>
<dbReference type="GO" id="GO:0004478">
    <property type="term" value="F:methionine adenosyltransferase activity"/>
    <property type="evidence" value="ECO:0007669"/>
    <property type="project" value="InterPro"/>
</dbReference>
<evidence type="ECO:0000259" key="4">
    <source>
        <dbReference type="Pfam" id="PF02772"/>
    </source>
</evidence>
<dbReference type="InterPro" id="IPR002133">
    <property type="entry name" value="S-AdoMet_synthetase"/>
</dbReference>
<dbReference type="InterPro" id="IPR022628">
    <property type="entry name" value="S-AdoMet_synt_N"/>
</dbReference>
<dbReference type="Gene3D" id="3.30.300.10">
    <property type="match status" value="2"/>
</dbReference>
<dbReference type="PROSITE" id="PS00376">
    <property type="entry name" value="ADOMET_SYNTHASE_1"/>
    <property type="match status" value="1"/>
</dbReference>
<feature type="region of interest" description="Disordered" evidence="2">
    <location>
        <begin position="221"/>
        <end position="242"/>
    </location>
</feature>
<dbReference type="InterPro" id="IPR022631">
    <property type="entry name" value="ADOMET_SYNTHASE_CS"/>
</dbReference>
<gene>
    <name evidence="5" type="ORF">RMAR00112_LOCUS20049</name>
</gene>
<evidence type="ECO:0008006" key="6">
    <source>
        <dbReference type="Google" id="ProtNLM"/>
    </source>
</evidence>
<evidence type="ECO:0000313" key="5">
    <source>
        <dbReference type="EMBL" id="CAE0052049.1"/>
    </source>
</evidence>
<dbReference type="EMBL" id="HBHW01025795">
    <property type="protein sequence ID" value="CAE0052049.1"/>
    <property type="molecule type" value="Transcribed_RNA"/>
</dbReference>
<keyword evidence="1" id="KW-0479">Metal-binding</keyword>
<organism evidence="5">
    <name type="scientific">Rhodosorus marinus</name>
    <dbReference type="NCBI Taxonomy" id="101924"/>
    <lineage>
        <taxon>Eukaryota</taxon>
        <taxon>Rhodophyta</taxon>
        <taxon>Stylonematophyceae</taxon>
        <taxon>Stylonematales</taxon>
        <taxon>Stylonemataceae</taxon>
        <taxon>Rhodosorus</taxon>
    </lineage>
</organism>
<sequence>MGPQSNEVTFLFTSESVNEGHPDKLCDQVSDAILDACLEQDPHSKVACEAASKTGLVIAFGEISTSATVDYEKVIRGVVENIGFDDEAKGLDFKTCRVQQEIHEQSNQIAATVHEGKEDMEVGAGDQGIMFGYATNESDTLMPLTHAFATQLGARLTEVRKRGILPWVRPDGKTQVTMEYRRDGECPSPAQRSSEALEKKCSFEIAALGPVNTCRWISHTNQSGHNRDVDATHAGRDQRADPRGLDGACYSPCCAGAVPHPGHEVLPQS</sequence>
<dbReference type="Pfam" id="PF02772">
    <property type="entry name" value="S-AdoMet_synt_M"/>
    <property type="match status" value="1"/>
</dbReference>
<dbReference type="InterPro" id="IPR022636">
    <property type="entry name" value="S-AdoMet_synthetase_sfam"/>
</dbReference>
<dbReference type="Pfam" id="PF00438">
    <property type="entry name" value="S-AdoMet_synt_N"/>
    <property type="match status" value="1"/>
</dbReference>
<name>A0A7S3EH22_9RHOD</name>
<dbReference type="GO" id="GO:0005524">
    <property type="term" value="F:ATP binding"/>
    <property type="evidence" value="ECO:0007669"/>
    <property type="project" value="InterPro"/>
</dbReference>
<dbReference type="PANTHER" id="PTHR11964">
    <property type="entry name" value="S-ADENOSYLMETHIONINE SYNTHETASE"/>
    <property type="match status" value="1"/>
</dbReference>
<dbReference type="InterPro" id="IPR022629">
    <property type="entry name" value="S-AdoMet_synt_central"/>
</dbReference>
<evidence type="ECO:0000256" key="1">
    <source>
        <dbReference type="ARBA" id="ARBA00022723"/>
    </source>
</evidence>
<proteinExistence type="predicted"/>